<comment type="similarity">
    <text evidence="1">Belongs to the Lgt family.</text>
</comment>
<evidence type="ECO:0000256" key="3">
    <source>
        <dbReference type="ARBA" id="ARBA00022679"/>
    </source>
</evidence>
<keyword evidence="3 8" id="KW-0808">Transferase</keyword>
<feature type="transmembrane region" description="Helical" evidence="7">
    <location>
        <begin position="118"/>
        <end position="136"/>
    </location>
</feature>
<dbReference type="GO" id="GO:0008961">
    <property type="term" value="F:phosphatidylglycerol-prolipoprotein diacylglyceryl transferase activity"/>
    <property type="evidence" value="ECO:0007669"/>
    <property type="project" value="InterPro"/>
</dbReference>
<keyword evidence="5 7" id="KW-1133">Transmembrane helix</keyword>
<proteinExistence type="inferred from homology"/>
<dbReference type="InterPro" id="IPR001640">
    <property type="entry name" value="Lgt"/>
</dbReference>
<keyword evidence="2" id="KW-1003">Cell membrane</keyword>
<feature type="transmembrane region" description="Helical" evidence="7">
    <location>
        <begin position="60"/>
        <end position="77"/>
    </location>
</feature>
<comment type="caution">
    <text evidence="8">The sequence shown here is derived from an EMBL/GenBank/DDBJ whole genome shotgun (WGS) entry which is preliminary data.</text>
</comment>
<feature type="transmembrane region" description="Helical" evidence="7">
    <location>
        <begin position="89"/>
        <end position="106"/>
    </location>
</feature>
<dbReference type="Pfam" id="PF01790">
    <property type="entry name" value="LGT"/>
    <property type="match status" value="1"/>
</dbReference>
<evidence type="ECO:0000256" key="4">
    <source>
        <dbReference type="ARBA" id="ARBA00022692"/>
    </source>
</evidence>
<keyword evidence="8" id="KW-0449">Lipoprotein</keyword>
<dbReference type="EMBL" id="BAVR01000007">
    <property type="protein sequence ID" value="GAE87528.1"/>
    <property type="molecule type" value="Genomic_DNA"/>
</dbReference>
<keyword evidence="6 7" id="KW-0472">Membrane</keyword>
<evidence type="ECO:0000256" key="6">
    <source>
        <dbReference type="ARBA" id="ARBA00023136"/>
    </source>
</evidence>
<keyword evidence="4 7" id="KW-0812">Transmembrane</keyword>
<reference evidence="8" key="1">
    <citation type="journal article" date="2014" name="Genome Announc.">
        <title>Draft Genome Sequence of Clostridium straminisolvens Strain JCM 21531T, Isolated from a Cellulose-Degrading Bacterial Community.</title>
        <authorList>
            <person name="Yuki M."/>
            <person name="Oshima K."/>
            <person name="Suda W."/>
            <person name="Sakamoto M."/>
            <person name="Kitamura K."/>
            <person name="Iida T."/>
            <person name="Hattori M."/>
            <person name="Ohkuma M."/>
        </authorList>
    </citation>
    <scope>NUCLEOTIDE SEQUENCE [LARGE SCALE GENOMIC DNA]</scope>
    <source>
        <strain evidence="8">JCM 21531</strain>
    </source>
</reference>
<name>W4V3X9_9FIRM</name>
<evidence type="ECO:0000256" key="1">
    <source>
        <dbReference type="ARBA" id="ARBA00007150"/>
    </source>
</evidence>
<evidence type="ECO:0000256" key="2">
    <source>
        <dbReference type="ARBA" id="ARBA00022475"/>
    </source>
</evidence>
<evidence type="ECO:0000313" key="8">
    <source>
        <dbReference type="EMBL" id="GAE87528.1"/>
    </source>
</evidence>
<evidence type="ECO:0000256" key="5">
    <source>
        <dbReference type="ARBA" id="ARBA00022989"/>
    </source>
</evidence>
<sequence>MGSPYFVLAQAIGRWGNFVNQEAFGTNTNLPWGMHSGDVENYLRSLNDSGIDPTMPVHPTFLYESLWNFGVFLFLIWYRKRYKVRGELFFFYMLLYGVGRAWIEGLRTDSLYLGNFRISQLLAIVFSIVFAIIIVIRHRTSKGELVYNAANGPCDIKDCEEVCKNETECDTKEENVEKSIGESEIDNKKML</sequence>
<dbReference type="PANTHER" id="PTHR30589">
    <property type="entry name" value="PROLIPOPROTEIN DIACYLGLYCERYL TRANSFERASE"/>
    <property type="match status" value="1"/>
</dbReference>
<gene>
    <name evidence="8" type="ORF">JCM21531_900</name>
</gene>
<dbReference type="GO" id="GO:0042158">
    <property type="term" value="P:lipoprotein biosynthetic process"/>
    <property type="evidence" value="ECO:0007669"/>
    <property type="project" value="InterPro"/>
</dbReference>
<dbReference type="Proteomes" id="UP000019109">
    <property type="component" value="Unassembled WGS sequence"/>
</dbReference>
<dbReference type="GO" id="GO:0005886">
    <property type="term" value="C:plasma membrane"/>
    <property type="evidence" value="ECO:0007669"/>
    <property type="project" value="InterPro"/>
</dbReference>
<dbReference type="PANTHER" id="PTHR30589:SF0">
    <property type="entry name" value="PHOSPHATIDYLGLYCEROL--PROLIPOPROTEIN DIACYLGLYCERYL TRANSFERASE"/>
    <property type="match status" value="1"/>
</dbReference>
<evidence type="ECO:0000256" key="7">
    <source>
        <dbReference type="SAM" id="Phobius"/>
    </source>
</evidence>
<keyword evidence="9" id="KW-1185">Reference proteome</keyword>
<protein>
    <submittedName>
        <fullName evidence="8">Prolipoprotein diacylglyceryl transferase</fullName>
    </submittedName>
</protein>
<dbReference type="STRING" id="1294263.JCM21531_900"/>
<accession>W4V3X9</accession>
<dbReference type="AlphaFoldDB" id="W4V3X9"/>
<evidence type="ECO:0000313" key="9">
    <source>
        <dbReference type="Proteomes" id="UP000019109"/>
    </source>
</evidence>
<organism evidence="8 9">
    <name type="scientific">Acetivibrio straminisolvens JCM 21531</name>
    <dbReference type="NCBI Taxonomy" id="1294263"/>
    <lineage>
        <taxon>Bacteria</taxon>
        <taxon>Bacillati</taxon>
        <taxon>Bacillota</taxon>
        <taxon>Clostridia</taxon>
        <taxon>Eubacteriales</taxon>
        <taxon>Oscillospiraceae</taxon>
        <taxon>Acetivibrio</taxon>
    </lineage>
</organism>
<dbReference type="PROSITE" id="PS01311">
    <property type="entry name" value="LGT"/>
    <property type="match status" value="1"/>
</dbReference>